<dbReference type="RefSeq" id="XP_002549341.1">
    <property type="nucleotide sequence ID" value="XM_002549295.1"/>
</dbReference>
<dbReference type="Proteomes" id="UP000002037">
    <property type="component" value="Unassembled WGS sequence"/>
</dbReference>
<evidence type="ECO:0000313" key="3">
    <source>
        <dbReference type="Proteomes" id="UP000002037"/>
    </source>
</evidence>
<dbReference type="HOGENOM" id="CLU_371304_0_0_1"/>
<dbReference type="OrthoDB" id="4096434at2759"/>
<name>C5MC46_CANTT</name>
<gene>
    <name evidence="2" type="ORF">CTRG_03638</name>
</gene>
<dbReference type="EMBL" id="GG692398">
    <property type="protein sequence ID" value="EER33213.1"/>
    <property type="molecule type" value="Genomic_DNA"/>
</dbReference>
<feature type="region of interest" description="Disordered" evidence="1">
    <location>
        <begin position="573"/>
        <end position="677"/>
    </location>
</feature>
<accession>C5MC46</accession>
<feature type="compositionally biased region" description="Low complexity" evidence="1">
    <location>
        <begin position="615"/>
        <end position="648"/>
    </location>
</feature>
<dbReference type="VEuPathDB" id="FungiDB:CTRG_03638"/>
<proteinExistence type="predicted"/>
<evidence type="ECO:0000256" key="1">
    <source>
        <dbReference type="SAM" id="MobiDB-lite"/>
    </source>
</evidence>
<dbReference type="eggNOG" id="ENOG502S1A5">
    <property type="taxonomic scope" value="Eukaryota"/>
</dbReference>
<feature type="compositionally biased region" description="Polar residues" evidence="1">
    <location>
        <begin position="573"/>
        <end position="614"/>
    </location>
</feature>
<evidence type="ECO:0000313" key="2">
    <source>
        <dbReference type="EMBL" id="EER33213.1"/>
    </source>
</evidence>
<reference evidence="2 3" key="1">
    <citation type="journal article" date="2009" name="Nature">
        <title>Evolution of pathogenicity and sexual reproduction in eight Candida genomes.</title>
        <authorList>
            <person name="Butler G."/>
            <person name="Rasmussen M.D."/>
            <person name="Lin M.F."/>
            <person name="Santos M.A."/>
            <person name="Sakthikumar S."/>
            <person name="Munro C.A."/>
            <person name="Rheinbay E."/>
            <person name="Grabherr M."/>
            <person name="Forche A."/>
            <person name="Reedy J.L."/>
            <person name="Agrafioti I."/>
            <person name="Arnaud M.B."/>
            <person name="Bates S."/>
            <person name="Brown A.J."/>
            <person name="Brunke S."/>
            <person name="Costanzo M.C."/>
            <person name="Fitzpatrick D.A."/>
            <person name="de Groot P.W."/>
            <person name="Harris D."/>
            <person name="Hoyer L.L."/>
            <person name="Hube B."/>
            <person name="Klis F.M."/>
            <person name="Kodira C."/>
            <person name="Lennard N."/>
            <person name="Logue M.E."/>
            <person name="Martin R."/>
            <person name="Neiman A.M."/>
            <person name="Nikolaou E."/>
            <person name="Quail M.A."/>
            <person name="Quinn J."/>
            <person name="Santos M.C."/>
            <person name="Schmitzberger F.F."/>
            <person name="Sherlock G."/>
            <person name="Shah P."/>
            <person name="Silverstein K.A."/>
            <person name="Skrzypek M.S."/>
            <person name="Soll D."/>
            <person name="Staggs R."/>
            <person name="Stansfield I."/>
            <person name="Stumpf M.P."/>
            <person name="Sudbery P.E."/>
            <person name="Srikantha T."/>
            <person name="Zeng Q."/>
            <person name="Berman J."/>
            <person name="Berriman M."/>
            <person name="Heitman J."/>
            <person name="Gow N.A."/>
            <person name="Lorenz M.C."/>
            <person name="Birren B.W."/>
            <person name="Kellis M."/>
            <person name="Cuomo C.A."/>
        </authorList>
    </citation>
    <scope>NUCLEOTIDE SEQUENCE [LARGE SCALE GENOMIC DNA]</scope>
    <source>
        <strain evidence="3">ATCC MYA-3404 / T1</strain>
    </source>
</reference>
<feature type="compositionally biased region" description="Low complexity" evidence="1">
    <location>
        <begin position="7"/>
        <end position="20"/>
    </location>
</feature>
<sequence>MTDHIKPSTSTDPPTSSSVSNKFDLNQYLICSNNPSSESNSIANINFQKDNESLIYPLVSSSLSNNNNGNKFLKYSSKVPIKSQDIKNYDDQLDENFLNPSPNFTTTNTNISNNTYLVKDFDKAEYLSSNSSSNSQIGTATIGKSNSNSGSIGVDISHTTATAAATTTTTIATITEGSSSCKFQVSPIEFEDFERELNNNDDDDQFSNGNGEPTLICWSSDKIHFLNPNLIQDDDVEEEEQQHEQEIANQIENDEGYEYEQENNNDNSDYNYRFIAFGSSPPPAQFLSSQQQQLLNLQKTSSDTLTANESESSAIIDGCTTAIAIAIKAKQSLSQLLTYNNNNNTSSNIFLEYSKSDEESEHMSEMKEKLGLKPAFVYKKKTTTEDENICGPSQTSAKNEYHDLPSSPIVLVKKPNENVKDDQDNFEDKDDTYKTSSIPLEEDRKFKRRFKKSGGLRKNALMIHPFTIRFNERKEEFSQHMEQINALEQKQQKVERQQQAAERRSRRKELSCTISSKPTTNPNGATEIYEIGPKILPEPFSKEFHNLRKKKFLPLSVLMEDPEYQLGYGQSTNYNLKTKNTTRCPNRPNSQGNLGPYRVQNSKPKQNLSTTNGISSSSSSSSSTSSSTSTSASASASSSSSSTSSSTTRSKELSEKKKQQTSTKQESNKVGSSSSKETEFKNDRYYSRLNIYELSKILNLHQYSIQLTKLIELNILEIFGNYCDFQLGYQTWIRDTTKIKRKELIQQLYSYTVEFYPEIDPFKLEVIIRRGSYSLMQTRLRRERRLKQRSRDFN</sequence>
<organism evidence="2 3">
    <name type="scientific">Candida tropicalis (strain ATCC MYA-3404 / T1)</name>
    <name type="common">Yeast</name>
    <dbReference type="NCBI Taxonomy" id="294747"/>
    <lineage>
        <taxon>Eukaryota</taxon>
        <taxon>Fungi</taxon>
        <taxon>Dikarya</taxon>
        <taxon>Ascomycota</taxon>
        <taxon>Saccharomycotina</taxon>
        <taxon>Pichiomycetes</taxon>
        <taxon>Debaryomycetaceae</taxon>
        <taxon>Candida/Lodderomyces clade</taxon>
        <taxon>Candida</taxon>
    </lineage>
</organism>
<keyword evidence="3" id="KW-1185">Reference proteome</keyword>
<feature type="compositionally biased region" description="Polar residues" evidence="1">
    <location>
        <begin position="512"/>
        <end position="524"/>
    </location>
</feature>
<feature type="region of interest" description="Disordered" evidence="1">
    <location>
        <begin position="1"/>
        <end position="20"/>
    </location>
</feature>
<protein>
    <submittedName>
        <fullName evidence="2">Uncharacterized protein</fullName>
    </submittedName>
</protein>
<dbReference type="AlphaFoldDB" id="C5MC46"/>
<dbReference type="KEGG" id="ctp:CTRG_03638"/>
<feature type="region of interest" description="Disordered" evidence="1">
    <location>
        <begin position="489"/>
        <end position="526"/>
    </location>
</feature>
<feature type="compositionally biased region" description="Basic and acidic residues" evidence="1">
    <location>
        <begin position="649"/>
        <end position="658"/>
    </location>
</feature>
<dbReference type="GeneID" id="8297772"/>